<keyword evidence="3" id="KW-1185">Reference proteome</keyword>
<feature type="transmembrane region" description="Helical" evidence="1">
    <location>
        <begin position="131"/>
        <end position="156"/>
    </location>
</feature>
<proteinExistence type="predicted"/>
<evidence type="ECO:0000256" key="1">
    <source>
        <dbReference type="SAM" id="Phobius"/>
    </source>
</evidence>
<reference evidence="2 3" key="1">
    <citation type="submission" date="2021-03" db="EMBL/GenBank/DDBJ databases">
        <title>Sequencing the genomes of 1000 actinobacteria strains.</title>
        <authorList>
            <person name="Klenk H.-P."/>
        </authorList>
    </citation>
    <scope>NUCLEOTIDE SEQUENCE [LARGE SCALE GENOMIC DNA]</scope>
    <source>
        <strain evidence="2 3">DSM 46670</strain>
    </source>
</reference>
<protein>
    <recommendedName>
        <fullName evidence="4">DUF1353 domain-containing protein</fullName>
    </recommendedName>
</protein>
<accession>A0ABS4THI3</accession>
<evidence type="ECO:0000313" key="2">
    <source>
        <dbReference type="EMBL" id="MBP2323318.1"/>
    </source>
</evidence>
<dbReference type="EMBL" id="JAGINW010000001">
    <property type="protein sequence ID" value="MBP2323318.1"/>
    <property type="molecule type" value="Genomic_DNA"/>
</dbReference>
<organism evidence="2 3">
    <name type="scientific">Kibdelosporangium banguiense</name>
    <dbReference type="NCBI Taxonomy" id="1365924"/>
    <lineage>
        <taxon>Bacteria</taxon>
        <taxon>Bacillati</taxon>
        <taxon>Actinomycetota</taxon>
        <taxon>Actinomycetes</taxon>
        <taxon>Pseudonocardiales</taxon>
        <taxon>Pseudonocardiaceae</taxon>
        <taxon>Kibdelosporangium</taxon>
    </lineage>
</organism>
<evidence type="ECO:0008006" key="4">
    <source>
        <dbReference type="Google" id="ProtNLM"/>
    </source>
</evidence>
<keyword evidence="1" id="KW-1133">Transmembrane helix</keyword>
<keyword evidence="1" id="KW-0812">Transmembrane</keyword>
<dbReference type="InterPro" id="IPR010767">
    <property type="entry name" value="Phage_CGC-2007_Cje0229"/>
</dbReference>
<dbReference type="Pfam" id="PF07087">
    <property type="entry name" value="DUF1353"/>
    <property type="match status" value="1"/>
</dbReference>
<dbReference type="Proteomes" id="UP001519332">
    <property type="component" value="Unassembled WGS sequence"/>
</dbReference>
<gene>
    <name evidence="2" type="ORF">JOF56_003703</name>
</gene>
<name>A0ABS4THI3_9PSEU</name>
<sequence>MPFMFDPALSCQADGVSFRLLAPNVYFGRSDRWIIPEGFVTDFATIPAVVSWAIPKLGAYTEAAIVHDYFCSVGIGTGEISARDADAVFRRIMRERGVDLVTRWLMWVGVRWGAAFNSIRRPEWWKDIPAVLALTVLAAPVVVPVSLLAVGGRLVLRAASFVARIFCR</sequence>
<evidence type="ECO:0000313" key="3">
    <source>
        <dbReference type="Proteomes" id="UP001519332"/>
    </source>
</evidence>
<keyword evidence="1" id="KW-0472">Membrane</keyword>
<comment type="caution">
    <text evidence="2">The sequence shown here is derived from an EMBL/GenBank/DDBJ whole genome shotgun (WGS) entry which is preliminary data.</text>
</comment>